<dbReference type="GO" id="GO:0009228">
    <property type="term" value="P:thiamine biosynthetic process"/>
    <property type="evidence" value="ECO:0007669"/>
    <property type="project" value="InterPro"/>
</dbReference>
<organism evidence="3 4">
    <name type="scientific">Cupriavidus plantarum</name>
    <dbReference type="NCBI Taxonomy" id="942865"/>
    <lineage>
        <taxon>Bacteria</taxon>
        <taxon>Pseudomonadati</taxon>
        <taxon>Pseudomonadota</taxon>
        <taxon>Betaproteobacteria</taxon>
        <taxon>Burkholderiales</taxon>
        <taxon>Burkholderiaceae</taxon>
        <taxon>Cupriavidus</taxon>
    </lineage>
</organism>
<protein>
    <submittedName>
        <fullName evidence="3">NitT/TauT family transport system substrate-binding protein</fullName>
    </submittedName>
</protein>
<feature type="domain" description="SsuA/THI5-like" evidence="2">
    <location>
        <begin position="43"/>
        <end position="251"/>
    </location>
</feature>
<gene>
    <name evidence="3" type="ORF">C7419_103597</name>
</gene>
<keyword evidence="4" id="KW-1185">Reference proteome</keyword>
<dbReference type="RefSeq" id="WP_109584308.1">
    <property type="nucleotide sequence ID" value="NZ_CAJPUX010000002.1"/>
</dbReference>
<name>A0A316EPP9_9BURK</name>
<evidence type="ECO:0000259" key="2">
    <source>
        <dbReference type="Pfam" id="PF09084"/>
    </source>
</evidence>
<dbReference type="InterPro" id="IPR027939">
    <property type="entry name" value="NMT1/THI5"/>
</dbReference>
<dbReference type="Gene3D" id="3.40.190.10">
    <property type="entry name" value="Periplasmic binding protein-like II"/>
    <property type="match status" value="2"/>
</dbReference>
<dbReference type="Pfam" id="PF09084">
    <property type="entry name" value="NMT1"/>
    <property type="match status" value="1"/>
</dbReference>
<dbReference type="PANTHER" id="PTHR31528">
    <property type="entry name" value="4-AMINO-5-HYDROXYMETHYL-2-METHYLPYRIMIDINE PHOSPHATE SYNTHASE THI11-RELATED"/>
    <property type="match status" value="1"/>
</dbReference>
<dbReference type="SUPFAM" id="SSF53850">
    <property type="entry name" value="Periplasmic binding protein-like II"/>
    <property type="match status" value="1"/>
</dbReference>
<proteinExistence type="predicted"/>
<dbReference type="InterPro" id="IPR015168">
    <property type="entry name" value="SsuA/THI5"/>
</dbReference>
<accession>A0A316EPP9</accession>
<feature type="chain" id="PRO_5016396960" evidence="1">
    <location>
        <begin position="27"/>
        <end position="329"/>
    </location>
</feature>
<feature type="signal peptide" evidence="1">
    <location>
        <begin position="1"/>
        <end position="26"/>
    </location>
</feature>
<comment type="caution">
    <text evidence="3">The sequence shown here is derived from an EMBL/GenBank/DDBJ whole genome shotgun (WGS) entry which is preliminary data.</text>
</comment>
<dbReference type="GeneID" id="98341485"/>
<dbReference type="PANTHER" id="PTHR31528:SF3">
    <property type="entry name" value="THIAMINE BIOSYNTHESIS PROTEIN HI_0357-RELATED"/>
    <property type="match status" value="1"/>
</dbReference>
<evidence type="ECO:0000313" key="3">
    <source>
        <dbReference type="EMBL" id="PWK34278.1"/>
    </source>
</evidence>
<evidence type="ECO:0000256" key="1">
    <source>
        <dbReference type="SAM" id="SignalP"/>
    </source>
</evidence>
<sequence length="329" mass="34566">MKLSFKRFAIALGCASALIASVPATAQTQKKVVVSQLFQSVMFLPLYVALDQGFFDKQGLAVTKQTAGSPNAALSAVISGSADFSLHGPEWTAIAASKGADVQVVAGIVNRAAVWIAASPKLSYSGPKDFAGQTVSTGMMPIASTSLFNKLLNDSEVDPAAAKITIKQVQAGAELGPLLAGQATVGVFYQPALEQAVARGFKVVHSFPKQYGPYLLSGITARKSVDPDTAERFVAALELAMRFMASHPAEAVAIAKKEFPSVEPQVVEAAVKRMLDEQVYATTVAISPDALRVAMATQIALGNLKSQPAYDTLIARSVIDRALVRAGAR</sequence>
<keyword evidence="1" id="KW-0732">Signal</keyword>
<dbReference type="Proteomes" id="UP000245754">
    <property type="component" value="Unassembled WGS sequence"/>
</dbReference>
<dbReference type="AlphaFoldDB" id="A0A316EPP9"/>
<evidence type="ECO:0000313" key="4">
    <source>
        <dbReference type="Proteomes" id="UP000245754"/>
    </source>
</evidence>
<dbReference type="EMBL" id="QGGT01000003">
    <property type="protein sequence ID" value="PWK34278.1"/>
    <property type="molecule type" value="Genomic_DNA"/>
</dbReference>
<reference evidence="3 4" key="1">
    <citation type="submission" date="2018-05" db="EMBL/GenBank/DDBJ databases">
        <title>Genomic Encyclopedia of Type Strains, Phase IV (KMG-V): Genome sequencing to study the core and pangenomes of soil and plant-associated prokaryotes.</title>
        <authorList>
            <person name="Whitman W."/>
        </authorList>
    </citation>
    <scope>NUCLEOTIDE SEQUENCE [LARGE SCALE GENOMIC DNA]</scope>
    <source>
        <strain evidence="3 4">SLV-132</strain>
    </source>
</reference>